<reference evidence="1" key="1">
    <citation type="submission" date="2014-09" db="EMBL/GenBank/DDBJ databases">
        <authorList>
            <person name="Magalhaes I.L.F."/>
            <person name="Oliveira U."/>
            <person name="Santos F.R."/>
            <person name="Vidigal T.H.D.A."/>
            <person name="Brescovit A.D."/>
            <person name="Santos A.J."/>
        </authorList>
    </citation>
    <scope>NUCLEOTIDE SEQUENCE</scope>
    <source>
        <tissue evidence="1">Shoot tissue taken approximately 20 cm above the soil surface</tissue>
    </source>
</reference>
<dbReference type="AlphaFoldDB" id="A0A0A8YJI6"/>
<accession>A0A0A8YJI6</accession>
<dbReference type="EMBL" id="GBRH01271161">
    <property type="protein sequence ID" value="JAD26734.1"/>
    <property type="molecule type" value="Transcribed_RNA"/>
</dbReference>
<sequence length="59" mass="6911">MFQFISPSDISLIKLQVKCCSRFKDRLPCHVGPTQLHNVRILHKPLRHKLFKISKVQSI</sequence>
<name>A0A0A8YJI6_ARUDO</name>
<protein>
    <submittedName>
        <fullName evidence="1">Uncharacterized protein</fullName>
    </submittedName>
</protein>
<evidence type="ECO:0000313" key="1">
    <source>
        <dbReference type="EMBL" id="JAD26734.1"/>
    </source>
</evidence>
<organism evidence="1">
    <name type="scientific">Arundo donax</name>
    <name type="common">Giant reed</name>
    <name type="synonym">Donax arundinaceus</name>
    <dbReference type="NCBI Taxonomy" id="35708"/>
    <lineage>
        <taxon>Eukaryota</taxon>
        <taxon>Viridiplantae</taxon>
        <taxon>Streptophyta</taxon>
        <taxon>Embryophyta</taxon>
        <taxon>Tracheophyta</taxon>
        <taxon>Spermatophyta</taxon>
        <taxon>Magnoliopsida</taxon>
        <taxon>Liliopsida</taxon>
        <taxon>Poales</taxon>
        <taxon>Poaceae</taxon>
        <taxon>PACMAD clade</taxon>
        <taxon>Arundinoideae</taxon>
        <taxon>Arundineae</taxon>
        <taxon>Arundo</taxon>
    </lineage>
</organism>
<proteinExistence type="predicted"/>
<reference evidence="1" key="2">
    <citation type="journal article" date="2015" name="Data Brief">
        <title>Shoot transcriptome of the giant reed, Arundo donax.</title>
        <authorList>
            <person name="Barrero R.A."/>
            <person name="Guerrero F.D."/>
            <person name="Moolhuijzen P."/>
            <person name="Goolsby J.A."/>
            <person name="Tidwell J."/>
            <person name="Bellgard S.E."/>
            <person name="Bellgard M.I."/>
        </authorList>
    </citation>
    <scope>NUCLEOTIDE SEQUENCE</scope>
    <source>
        <tissue evidence="1">Shoot tissue taken approximately 20 cm above the soil surface</tissue>
    </source>
</reference>